<organism evidence="1 2">
    <name type="scientific">Melastoma candidum</name>
    <dbReference type="NCBI Taxonomy" id="119954"/>
    <lineage>
        <taxon>Eukaryota</taxon>
        <taxon>Viridiplantae</taxon>
        <taxon>Streptophyta</taxon>
        <taxon>Embryophyta</taxon>
        <taxon>Tracheophyta</taxon>
        <taxon>Spermatophyta</taxon>
        <taxon>Magnoliopsida</taxon>
        <taxon>eudicotyledons</taxon>
        <taxon>Gunneridae</taxon>
        <taxon>Pentapetalae</taxon>
        <taxon>rosids</taxon>
        <taxon>malvids</taxon>
        <taxon>Myrtales</taxon>
        <taxon>Melastomataceae</taxon>
        <taxon>Melastomatoideae</taxon>
        <taxon>Melastomateae</taxon>
        <taxon>Melastoma</taxon>
    </lineage>
</organism>
<dbReference type="EMBL" id="CM042888">
    <property type="protein sequence ID" value="KAI4325590.1"/>
    <property type="molecule type" value="Genomic_DNA"/>
</dbReference>
<keyword evidence="2" id="KW-1185">Reference proteome</keyword>
<name>A0ACB9MNV0_9MYRT</name>
<comment type="caution">
    <text evidence="1">The sequence shown here is derived from an EMBL/GenBank/DDBJ whole genome shotgun (WGS) entry which is preliminary data.</text>
</comment>
<reference evidence="2" key="1">
    <citation type="journal article" date="2023" name="Front. Plant Sci.">
        <title>Chromosomal-level genome assembly of Melastoma candidum provides insights into trichome evolution.</title>
        <authorList>
            <person name="Zhong Y."/>
            <person name="Wu W."/>
            <person name="Sun C."/>
            <person name="Zou P."/>
            <person name="Liu Y."/>
            <person name="Dai S."/>
            <person name="Zhou R."/>
        </authorList>
    </citation>
    <scope>NUCLEOTIDE SEQUENCE [LARGE SCALE GENOMIC DNA]</scope>
</reference>
<accession>A0ACB9MNV0</accession>
<gene>
    <name evidence="1" type="ORF">MLD38_030975</name>
</gene>
<evidence type="ECO:0000313" key="2">
    <source>
        <dbReference type="Proteomes" id="UP001057402"/>
    </source>
</evidence>
<dbReference type="Proteomes" id="UP001057402">
    <property type="component" value="Chromosome 9"/>
</dbReference>
<evidence type="ECO:0000313" key="1">
    <source>
        <dbReference type="EMBL" id="KAI4325590.1"/>
    </source>
</evidence>
<protein>
    <submittedName>
        <fullName evidence="1">Uncharacterized protein</fullName>
    </submittedName>
</protein>
<sequence>MGVGSKISRLLVKLIRGGCRSVRNHPLLVGMACWLFLLYRSSPWLFSLLVSVSPVLVCTALLLGMLLSLGQPNIPEIEREEGAFSHEIVPLKTSLCERAPVVAQIEHCSLESISCEKKKEAKERVVDGADGVIEKNDDLCENAYPVVDTSRDIQFDRTCSKEDVIEKSDTEEENSISVHDEKIAIESVSWSRKDRENRYRLIEEEVSHTIEVENGKNEREASDDHQETRSESKWKEVDEGDNEDDDGGDNEDDVSMDSGSEHAESSDSGSEHAESSSPDASMADIRPMLDELHPLLDEEELLVSVMTHENSDVGSEHSDRSKSENMESDDDSKNGDDDNADDLEEEEAQGGKEDESETAITWTADDQKNIMDLGTLELERNQRLENLIARRRARKNKGLMDEKSLIDLDYIDLPFNVAHIATMRQNPFDGADDSYNNMGLPPVPGSAPSVLLKRRNPFDLPYEPNEEKPDLKGDSFQQEFTTHHQRDGIFCRHESFAVGPSHLGIYRKEKQVWRPYFVPEHFVSDEPNDHPIQRQLSEVTESKASSEPDTESVTSVMDQDNKNTNELDSSREAESVSCLDQDSPCVEHGTESSEHFKSTHVEEVDKDISLRDENVIMLGNIESQDESESSYSEAMTNSLDSNSNESPTTADTVEPESIQLAETQDEPESSYSEAMTASLDSNTDGSPSTADSVEPELMLIMSGSAETKNEPELMLIMSGSAETKNEPESGYSEGMNASLDSNRDGSLLVVNTVEPKSMLIRSGNAETQDEPDSNYSEAKNASLASNTDGSPSTAYTVDEESSSKSSSSFYSEVNESVTDVKREENSRPAVDVDAKNHFTNEHEVEDVNFSLPRETVDDSRHNEPVYDSSPPAIERFHSFSQFPSDMHAGMVEVGPTPGLVENASVKTERESLHENTPDHEVFSSASLLQAENGNRSINQETTEVIKTHMFGASPAQVHGETSNQNGPETSILLVSTSSSSSSYPSSGESTPERRIHQLDPRDEHVNVHLPNSAVEGFDEADHPLREHQDGFISVGSLNVLEISKQQRLPSSGIEHESTFDVDLGTKDGVDFVEVVTTEQGGTHACTTNGPVQEGMESNVNNVQEDIQVEQSVYSSDGHEDDSLIQEVHLDAANQPSQKVSSRLEEDLNQGNSIVNEELSPEGNGADEDDTREILERGVMSLSDILTTSPHSITTSDGTLEFASPTGTLYYSDDSVRGVGFVTRDRVLKYSAPTEEASEIGGDVRVKVTSDKSADADLAPLAIDRADGNDSPYHPSEMDEARLTEDASLASVPLHKGEDADAQMVSGSRNLDHRDVKDRVEENSGSSETRYVEVEKTSDDIVEFSQADHSNDLPVMEADEVTSSGHVHTSNELASVLGDTEMIESSGLESNSSLPVLEARSVEDINMVFEQFCKGANVEEKILPSSPSDNTGKDEPLSVGKTSPSFQDVEPMSLNHIKKMFADEDDQKPADMHSIDRLAEYVAGDVNSAAEATDANDAESDFGESRNASFEKAGSLIELESTSSTAVHEATSRGDIGTTSGPSQSQANAEDDVHPPVSSDLIMEELGGRDVNGSTTRDAGSSEPVRLPEVHVSDAPAIAETAQEVAADNVKYIALEPDPHKIDSSNNLLPNFER</sequence>
<proteinExistence type="predicted"/>